<evidence type="ECO:0000256" key="1">
    <source>
        <dbReference type="ARBA" id="ARBA00004141"/>
    </source>
</evidence>
<evidence type="ECO:0000256" key="7">
    <source>
        <dbReference type="ARBA" id="ARBA00022989"/>
    </source>
</evidence>
<reference evidence="11" key="1">
    <citation type="submission" date="2018-06" db="EMBL/GenBank/DDBJ databases">
        <authorList>
            <person name="Zhirakovskaya E."/>
        </authorList>
    </citation>
    <scope>NUCLEOTIDE SEQUENCE</scope>
</reference>
<feature type="transmembrane region" description="Helical" evidence="9">
    <location>
        <begin position="6"/>
        <end position="34"/>
    </location>
</feature>
<evidence type="ECO:0000256" key="8">
    <source>
        <dbReference type="ARBA" id="ARBA00023136"/>
    </source>
</evidence>
<organism evidence="11">
    <name type="scientific">hydrothermal vent metagenome</name>
    <dbReference type="NCBI Taxonomy" id="652676"/>
    <lineage>
        <taxon>unclassified sequences</taxon>
        <taxon>metagenomes</taxon>
        <taxon>ecological metagenomes</taxon>
    </lineage>
</organism>
<dbReference type="Pfam" id="PF02683">
    <property type="entry name" value="DsbD_TM"/>
    <property type="match status" value="1"/>
</dbReference>
<feature type="transmembrane region" description="Helical" evidence="9">
    <location>
        <begin position="225"/>
        <end position="248"/>
    </location>
</feature>
<evidence type="ECO:0000313" key="11">
    <source>
        <dbReference type="EMBL" id="VAX07392.1"/>
    </source>
</evidence>
<feature type="transmembrane region" description="Helical" evidence="9">
    <location>
        <begin position="46"/>
        <end position="66"/>
    </location>
</feature>
<name>A0A3B1AUH6_9ZZZZ</name>
<feature type="domain" description="Cytochrome C biogenesis protein transmembrane" evidence="10">
    <location>
        <begin position="226"/>
        <end position="409"/>
    </location>
</feature>
<feature type="transmembrane region" description="Helical" evidence="9">
    <location>
        <begin position="184"/>
        <end position="205"/>
    </location>
</feature>
<keyword evidence="8 9" id="KW-0472">Membrane</keyword>
<feature type="transmembrane region" description="Helical" evidence="9">
    <location>
        <begin position="260"/>
        <end position="284"/>
    </location>
</feature>
<accession>A0A3B1AUH6</accession>
<sequence>MSELLLISAALLGLLAFYEPCTIATHILFSVRVYQQPDAGKLSPVFVLWLIRSSFLITLLLVAVWLSSPPVWPDYLPSIILAVMASVYIVSRFVYLPVPHLQAYRVLPRADSLPESVRLGLTLPACTLPLFLIIVGLSIQLDSYFFALLAGILFSSLFTMPVLLASRRKVEEKDRQRLEQLAKIMPVLTAILLYLSALVLLLQNIEISSTELKLGLQQASLAGLGLSFFVGFLFSFNPVSFASIPVMLAYVTKAHEPKRALILGAAFVIGMLVTHVVLGMAAAWGGEWVKEIMGRHWGLVLGPLLILMGLIWPGWISIRLPWISARAWQVSSIGGAFLLAIPFSVAVCPFCTPALLVLLTASASIGSPGFGALLLFAFALGRSVPVILGAWSMGWLESLSFLRKRQNVFETIAGTILILSGLYLVNEYFLFVEIWM</sequence>
<feature type="transmembrane region" description="Helical" evidence="9">
    <location>
        <begin position="119"/>
        <end position="139"/>
    </location>
</feature>
<evidence type="ECO:0000256" key="4">
    <source>
        <dbReference type="ARBA" id="ARBA00022528"/>
    </source>
</evidence>
<evidence type="ECO:0000256" key="2">
    <source>
        <dbReference type="ARBA" id="ARBA00004229"/>
    </source>
</evidence>
<feature type="transmembrane region" description="Helical" evidence="9">
    <location>
        <begin position="145"/>
        <end position="164"/>
    </location>
</feature>
<proteinExistence type="inferred from homology"/>
<keyword evidence="6 9" id="KW-0812">Transmembrane</keyword>
<dbReference type="GO" id="GO:0017004">
    <property type="term" value="P:cytochrome complex assembly"/>
    <property type="evidence" value="ECO:0007669"/>
    <property type="project" value="InterPro"/>
</dbReference>
<comment type="subcellular location">
    <subcellularLocation>
        <location evidence="1">Membrane</location>
        <topology evidence="1">Multi-pass membrane protein</topology>
    </subcellularLocation>
    <subcellularLocation>
        <location evidence="2">Plastid</location>
        <location evidence="2">Chloroplast</location>
    </subcellularLocation>
</comment>
<dbReference type="InterPro" id="IPR003834">
    <property type="entry name" value="Cyt_c_assmbl_TM_dom"/>
</dbReference>
<evidence type="ECO:0000259" key="10">
    <source>
        <dbReference type="Pfam" id="PF02683"/>
    </source>
</evidence>
<feature type="transmembrane region" description="Helical" evidence="9">
    <location>
        <begin position="296"/>
        <end position="315"/>
    </location>
</feature>
<protein>
    <submittedName>
        <fullName evidence="11">Cytochrome c-type biogenesis protein CcdA (DsbD analog)</fullName>
    </submittedName>
</protein>
<feature type="transmembrane region" description="Helical" evidence="9">
    <location>
        <begin position="336"/>
        <end position="361"/>
    </location>
</feature>
<dbReference type="InterPro" id="IPR051790">
    <property type="entry name" value="Cytochrome_c-biogenesis_DsbD"/>
</dbReference>
<gene>
    <name evidence="11" type="ORF">MNBD_GAMMA25-2664</name>
</gene>
<dbReference type="PANTHER" id="PTHR31272">
    <property type="entry name" value="CYTOCHROME C-TYPE BIOGENESIS PROTEIN HI_1454-RELATED"/>
    <property type="match status" value="1"/>
</dbReference>
<feature type="transmembrane region" description="Helical" evidence="9">
    <location>
        <begin position="78"/>
        <end position="98"/>
    </location>
</feature>
<dbReference type="GO" id="GO:0016020">
    <property type="term" value="C:membrane"/>
    <property type="evidence" value="ECO:0007669"/>
    <property type="project" value="UniProtKB-SubCell"/>
</dbReference>
<feature type="transmembrane region" description="Helical" evidence="9">
    <location>
        <begin position="373"/>
        <end position="396"/>
    </location>
</feature>
<evidence type="ECO:0000256" key="6">
    <source>
        <dbReference type="ARBA" id="ARBA00022692"/>
    </source>
</evidence>
<keyword evidence="7 9" id="KW-1133">Transmembrane helix</keyword>
<keyword evidence="5" id="KW-0934">Plastid</keyword>
<evidence type="ECO:0000256" key="5">
    <source>
        <dbReference type="ARBA" id="ARBA00022640"/>
    </source>
</evidence>
<dbReference type="EMBL" id="UOFY01000015">
    <property type="protein sequence ID" value="VAX07392.1"/>
    <property type="molecule type" value="Genomic_DNA"/>
</dbReference>
<dbReference type="PANTHER" id="PTHR31272:SF6">
    <property type="entry name" value="CYTOCHROME C-TYPE BIOGENESIS CCDA-LIKE CHLOROPLASTIC PROTEIN"/>
    <property type="match status" value="1"/>
</dbReference>
<comment type="similarity">
    <text evidence="3">Belongs to the DsbD family.</text>
</comment>
<dbReference type="GO" id="GO:0009507">
    <property type="term" value="C:chloroplast"/>
    <property type="evidence" value="ECO:0007669"/>
    <property type="project" value="UniProtKB-SubCell"/>
</dbReference>
<evidence type="ECO:0000256" key="3">
    <source>
        <dbReference type="ARBA" id="ARBA00006143"/>
    </source>
</evidence>
<evidence type="ECO:0000256" key="9">
    <source>
        <dbReference type="SAM" id="Phobius"/>
    </source>
</evidence>
<keyword evidence="4" id="KW-0150">Chloroplast</keyword>
<dbReference type="AlphaFoldDB" id="A0A3B1AUH6"/>
<feature type="transmembrane region" description="Helical" evidence="9">
    <location>
        <begin position="408"/>
        <end position="426"/>
    </location>
</feature>